<dbReference type="NCBIfam" id="NF006931">
    <property type="entry name" value="PRK09416.1"/>
    <property type="match status" value="1"/>
</dbReference>
<dbReference type="InterPro" id="IPR036390">
    <property type="entry name" value="WH_DNA-bd_sf"/>
</dbReference>
<dbReference type="Proteomes" id="UP001312865">
    <property type="component" value="Unassembled WGS sequence"/>
</dbReference>
<dbReference type="InterPro" id="IPR005149">
    <property type="entry name" value="Tscrpt_reg_PadR_N"/>
</dbReference>
<sequence length="135" mass="15904">MENRLRNLRKAMERSTFNNLHFSENLKHDIQKEVSHQHESSEEIVKALLQLLVNEKNGYELVKLLRARGIKKFEENEGSLYTLLHRLEVKGCLMTRWDKQSAKYYQLTKKGKKLIHSSERKSSQPIIQLSELLEG</sequence>
<evidence type="ECO:0000313" key="3">
    <source>
        <dbReference type="Proteomes" id="UP001312865"/>
    </source>
</evidence>
<dbReference type="InterPro" id="IPR036388">
    <property type="entry name" value="WH-like_DNA-bd_sf"/>
</dbReference>
<accession>A0ABU8H8L9</accession>
<organism evidence="2 3">
    <name type="scientific">Bacillus spongiae</name>
    <dbReference type="NCBI Taxonomy" id="2683610"/>
    <lineage>
        <taxon>Bacteria</taxon>
        <taxon>Bacillati</taxon>
        <taxon>Bacillota</taxon>
        <taxon>Bacilli</taxon>
        <taxon>Bacillales</taxon>
        <taxon>Bacillaceae</taxon>
        <taxon>Bacillus</taxon>
    </lineage>
</organism>
<feature type="domain" description="Transcription regulator PadR N-terminal" evidence="1">
    <location>
        <begin position="48"/>
        <end position="115"/>
    </location>
</feature>
<dbReference type="Pfam" id="PF03551">
    <property type="entry name" value="PadR"/>
    <property type="match status" value="1"/>
</dbReference>
<dbReference type="EMBL" id="JBBAXC010000001">
    <property type="protein sequence ID" value="MEI5905548.1"/>
    <property type="molecule type" value="Genomic_DNA"/>
</dbReference>
<comment type="caution">
    <text evidence="2">The sequence shown here is derived from an EMBL/GenBank/DDBJ whole genome shotgun (WGS) entry which is preliminary data.</text>
</comment>
<evidence type="ECO:0000259" key="1">
    <source>
        <dbReference type="Pfam" id="PF03551"/>
    </source>
</evidence>
<proteinExistence type="predicted"/>
<dbReference type="RefSeq" id="WP_336584966.1">
    <property type="nucleotide sequence ID" value="NZ_JBBAXC010000001.1"/>
</dbReference>
<reference evidence="2 3" key="1">
    <citation type="journal article" date="2018" name="J. Microbiol.">
        <title>Bacillus spongiae sp. nov., isolated from sponge of Jeju Island.</title>
        <authorList>
            <person name="Lee G.E."/>
            <person name="Im W.T."/>
            <person name="Park J.S."/>
        </authorList>
    </citation>
    <scope>NUCLEOTIDE SEQUENCE [LARGE SCALE GENOMIC DNA]</scope>
    <source>
        <strain evidence="2 3">135PIL107-10</strain>
    </source>
</reference>
<gene>
    <name evidence="2" type="ORF">WAK64_00525</name>
</gene>
<protein>
    <submittedName>
        <fullName evidence="2">PadR family transcriptional regulator</fullName>
    </submittedName>
</protein>
<name>A0ABU8H8L9_9BACI</name>
<dbReference type="SUPFAM" id="SSF46785">
    <property type="entry name" value="Winged helix' DNA-binding domain"/>
    <property type="match status" value="1"/>
</dbReference>
<dbReference type="Gene3D" id="1.10.10.10">
    <property type="entry name" value="Winged helix-like DNA-binding domain superfamily/Winged helix DNA-binding domain"/>
    <property type="match status" value="1"/>
</dbReference>
<evidence type="ECO:0000313" key="2">
    <source>
        <dbReference type="EMBL" id="MEI5905548.1"/>
    </source>
</evidence>
<keyword evidence="3" id="KW-1185">Reference proteome</keyword>